<feature type="transmembrane region" description="Helical" evidence="6">
    <location>
        <begin position="68"/>
        <end position="87"/>
    </location>
</feature>
<evidence type="ECO:0000256" key="6">
    <source>
        <dbReference type="SAM" id="Phobius"/>
    </source>
</evidence>
<dbReference type="InterPro" id="IPR025256">
    <property type="entry name" value="TM7S3/TM198-like_dom"/>
</dbReference>
<evidence type="ECO:0000256" key="4">
    <source>
        <dbReference type="ARBA" id="ARBA00023136"/>
    </source>
</evidence>
<sequence>MGGLGRWDRTVANISTERILEEAPEPRDSDALPIQPKLNPALGVAGALLILAGAPYGFIGIKNKRIQIFGSIMFLSSLSVTVLILYVTNPPLSAAAQGGYLIACVLTGAVLGTVSIIFHEMTETMGCLLGGFCLGMWFLVLKEDGLVSNGTGKSIMIALFSLIPYFLSFWDRVRQEALIGSISLAGATAVVLGIDCFSRAGLKEFWLFIWNLNPKTFPEDTKGYPHTRGIKVEIAAIVILTLFAVLSQIRVWNVVRVHREKKEEARVEELRMQEERDLEVGRDMEERTREEREAWERTFG</sequence>
<feature type="transmembrane region" description="Helical" evidence="6">
    <location>
        <begin position="234"/>
        <end position="252"/>
    </location>
</feature>
<comment type="subcellular location">
    <subcellularLocation>
        <location evidence="1">Membrane</location>
        <topology evidence="1">Multi-pass membrane protein</topology>
    </subcellularLocation>
</comment>
<feature type="transmembrane region" description="Helical" evidence="6">
    <location>
        <begin position="41"/>
        <end position="61"/>
    </location>
</feature>
<feature type="transmembrane region" description="Helical" evidence="6">
    <location>
        <begin position="99"/>
        <end position="118"/>
    </location>
</feature>
<evidence type="ECO:0000256" key="3">
    <source>
        <dbReference type="ARBA" id="ARBA00022989"/>
    </source>
</evidence>
<keyword evidence="9" id="KW-1185">Reference proteome</keyword>
<dbReference type="EMBL" id="ML119739">
    <property type="protein sequence ID" value="RPA76733.1"/>
    <property type="molecule type" value="Genomic_DNA"/>
</dbReference>
<evidence type="ECO:0000256" key="1">
    <source>
        <dbReference type="ARBA" id="ARBA00004141"/>
    </source>
</evidence>
<dbReference type="AlphaFoldDB" id="A0A3N4HSB2"/>
<feature type="non-terminal residue" evidence="8">
    <location>
        <position position="300"/>
    </location>
</feature>
<dbReference type="PANTHER" id="PTHR39469:SF1">
    <property type="entry name" value="DUF4203 DOMAIN-CONTAINING PROTEIN"/>
    <property type="match status" value="1"/>
</dbReference>
<organism evidence="8 9">
    <name type="scientific">Ascobolus immersus RN42</name>
    <dbReference type="NCBI Taxonomy" id="1160509"/>
    <lineage>
        <taxon>Eukaryota</taxon>
        <taxon>Fungi</taxon>
        <taxon>Dikarya</taxon>
        <taxon>Ascomycota</taxon>
        <taxon>Pezizomycotina</taxon>
        <taxon>Pezizomycetes</taxon>
        <taxon>Pezizales</taxon>
        <taxon>Ascobolaceae</taxon>
        <taxon>Ascobolus</taxon>
    </lineage>
</organism>
<protein>
    <recommendedName>
        <fullName evidence="7">TM7S3/TM198-like domain-containing protein</fullName>
    </recommendedName>
</protein>
<dbReference type="GO" id="GO:0016020">
    <property type="term" value="C:membrane"/>
    <property type="evidence" value="ECO:0007669"/>
    <property type="project" value="UniProtKB-SubCell"/>
</dbReference>
<keyword evidence="3 6" id="KW-1133">Transmembrane helix</keyword>
<keyword evidence="4 6" id="KW-0472">Membrane</keyword>
<dbReference type="STRING" id="1160509.A0A3N4HSB2"/>
<feature type="region of interest" description="Disordered" evidence="5">
    <location>
        <begin position="281"/>
        <end position="300"/>
    </location>
</feature>
<evidence type="ECO:0000313" key="9">
    <source>
        <dbReference type="Proteomes" id="UP000275078"/>
    </source>
</evidence>
<evidence type="ECO:0000256" key="2">
    <source>
        <dbReference type="ARBA" id="ARBA00022692"/>
    </source>
</evidence>
<evidence type="ECO:0000259" key="7">
    <source>
        <dbReference type="Pfam" id="PF13886"/>
    </source>
</evidence>
<accession>A0A3N4HSB2</accession>
<evidence type="ECO:0000256" key="5">
    <source>
        <dbReference type="SAM" id="MobiDB-lite"/>
    </source>
</evidence>
<gene>
    <name evidence="8" type="ORF">BJ508DRAFT_213467</name>
</gene>
<feature type="domain" description="TM7S3/TM198-like" evidence="7">
    <location>
        <begin position="46"/>
        <end position="249"/>
    </location>
</feature>
<dbReference type="Proteomes" id="UP000275078">
    <property type="component" value="Unassembled WGS sequence"/>
</dbReference>
<proteinExistence type="predicted"/>
<feature type="transmembrane region" description="Helical" evidence="6">
    <location>
        <begin position="153"/>
        <end position="170"/>
    </location>
</feature>
<reference evidence="8 9" key="1">
    <citation type="journal article" date="2018" name="Nat. Ecol. Evol.">
        <title>Pezizomycetes genomes reveal the molecular basis of ectomycorrhizal truffle lifestyle.</title>
        <authorList>
            <person name="Murat C."/>
            <person name="Payen T."/>
            <person name="Noel B."/>
            <person name="Kuo A."/>
            <person name="Morin E."/>
            <person name="Chen J."/>
            <person name="Kohler A."/>
            <person name="Krizsan K."/>
            <person name="Balestrini R."/>
            <person name="Da Silva C."/>
            <person name="Montanini B."/>
            <person name="Hainaut M."/>
            <person name="Levati E."/>
            <person name="Barry K.W."/>
            <person name="Belfiori B."/>
            <person name="Cichocki N."/>
            <person name="Clum A."/>
            <person name="Dockter R.B."/>
            <person name="Fauchery L."/>
            <person name="Guy J."/>
            <person name="Iotti M."/>
            <person name="Le Tacon F."/>
            <person name="Lindquist E.A."/>
            <person name="Lipzen A."/>
            <person name="Malagnac F."/>
            <person name="Mello A."/>
            <person name="Molinier V."/>
            <person name="Miyauchi S."/>
            <person name="Poulain J."/>
            <person name="Riccioni C."/>
            <person name="Rubini A."/>
            <person name="Sitrit Y."/>
            <person name="Splivallo R."/>
            <person name="Traeger S."/>
            <person name="Wang M."/>
            <person name="Zifcakova L."/>
            <person name="Wipf D."/>
            <person name="Zambonelli A."/>
            <person name="Paolocci F."/>
            <person name="Nowrousian M."/>
            <person name="Ottonello S."/>
            <person name="Baldrian P."/>
            <person name="Spatafora J.W."/>
            <person name="Henrissat B."/>
            <person name="Nagy L.G."/>
            <person name="Aury J.M."/>
            <person name="Wincker P."/>
            <person name="Grigoriev I.V."/>
            <person name="Bonfante P."/>
            <person name="Martin F.M."/>
        </authorList>
    </citation>
    <scope>NUCLEOTIDE SEQUENCE [LARGE SCALE GENOMIC DNA]</scope>
    <source>
        <strain evidence="8 9">RN42</strain>
    </source>
</reference>
<dbReference type="PANTHER" id="PTHR39469">
    <property type="entry name" value="CHROMOSOME 1, WHOLE GENOME SHOTGUN SEQUENCE"/>
    <property type="match status" value="1"/>
</dbReference>
<name>A0A3N4HSB2_ASCIM</name>
<evidence type="ECO:0000313" key="8">
    <source>
        <dbReference type="EMBL" id="RPA76733.1"/>
    </source>
</evidence>
<feature type="transmembrane region" description="Helical" evidence="6">
    <location>
        <begin position="177"/>
        <end position="202"/>
    </location>
</feature>
<keyword evidence="2 6" id="KW-0812">Transmembrane</keyword>
<dbReference type="OrthoDB" id="102260at2759"/>
<dbReference type="Pfam" id="PF13886">
    <property type="entry name" value="TM7S3_TM198"/>
    <property type="match status" value="1"/>
</dbReference>
<feature type="transmembrane region" description="Helical" evidence="6">
    <location>
        <begin position="125"/>
        <end position="141"/>
    </location>
</feature>